<organism evidence="2">
    <name type="scientific">termite gut metagenome</name>
    <dbReference type="NCBI Taxonomy" id="433724"/>
    <lineage>
        <taxon>unclassified sequences</taxon>
        <taxon>metagenomes</taxon>
        <taxon>organismal metagenomes</taxon>
    </lineage>
</organism>
<proteinExistence type="predicted"/>
<evidence type="ECO:0000256" key="1">
    <source>
        <dbReference type="SAM" id="MobiDB-lite"/>
    </source>
</evidence>
<feature type="region of interest" description="Disordered" evidence="1">
    <location>
        <begin position="94"/>
        <end position="114"/>
    </location>
</feature>
<feature type="non-terminal residue" evidence="2">
    <location>
        <position position="177"/>
    </location>
</feature>
<evidence type="ECO:0000313" key="2">
    <source>
        <dbReference type="EMBL" id="KAA6304491.1"/>
    </source>
</evidence>
<feature type="compositionally biased region" description="Polar residues" evidence="1">
    <location>
        <begin position="102"/>
        <end position="114"/>
    </location>
</feature>
<feature type="non-terminal residue" evidence="2">
    <location>
        <position position="1"/>
    </location>
</feature>
<gene>
    <name evidence="2" type="ORF">EZS27_043861</name>
</gene>
<dbReference type="AlphaFoldDB" id="A0A5J4P731"/>
<sequence>NGTDAMEEWGKGFEDILENLGKQLMYNLFFQKAFDELGENLDAIYKNNTDANEIGTQVQSTLGEFFDGMSGTMSQAEAWYENWAAQAEKNGFDLKGEDKENAGSSQSGRAGTFQTMSQDTGTKLEGLFTSVQIHVSNIDDKLSGLDKGIYAISVVLNTIAENTAYCKYLKELTQAIN</sequence>
<name>A0A5J4P731_9ZZZZ</name>
<accession>A0A5J4P731</accession>
<comment type="caution">
    <text evidence="2">The sequence shown here is derived from an EMBL/GenBank/DDBJ whole genome shotgun (WGS) entry which is preliminary data.</text>
</comment>
<reference evidence="2" key="1">
    <citation type="submission" date="2019-03" db="EMBL/GenBank/DDBJ databases">
        <title>Single cell metagenomics reveals metabolic interactions within the superorganism composed of flagellate Streblomastix strix and complex community of Bacteroidetes bacteria on its surface.</title>
        <authorList>
            <person name="Treitli S.C."/>
            <person name="Kolisko M."/>
            <person name="Husnik F."/>
            <person name="Keeling P."/>
            <person name="Hampl V."/>
        </authorList>
    </citation>
    <scope>NUCLEOTIDE SEQUENCE</scope>
    <source>
        <strain evidence="2">STM</strain>
    </source>
</reference>
<dbReference type="EMBL" id="SNRY01011472">
    <property type="protein sequence ID" value="KAA6304491.1"/>
    <property type="molecule type" value="Genomic_DNA"/>
</dbReference>
<protein>
    <submittedName>
        <fullName evidence="2">Uncharacterized protein</fullName>
    </submittedName>
</protein>